<keyword evidence="2" id="KW-1185">Reference proteome</keyword>
<organism evidence="1 2">
    <name type="scientific">Musa troglodytarum</name>
    <name type="common">fe'i banana</name>
    <dbReference type="NCBI Taxonomy" id="320322"/>
    <lineage>
        <taxon>Eukaryota</taxon>
        <taxon>Viridiplantae</taxon>
        <taxon>Streptophyta</taxon>
        <taxon>Embryophyta</taxon>
        <taxon>Tracheophyta</taxon>
        <taxon>Spermatophyta</taxon>
        <taxon>Magnoliopsida</taxon>
        <taxon>Liliopsida</taxon>
        <taxon>Zingiberales</taxon>
        <taxon>Musaceae</taxon>
        <taxon>Musa</taxon>
    </lineage>
</organism>
<dbReference type="Proteomes" id="UP001055439">
    <property type="component" value="Chromosome 2"/>
</dbReference>
<sequence length="87" mass="9328">MLICRCRFSPSILLSAKRPPVFLTKVLYVGEAIPLYRQSPPFLLAGDPGPSSAAASSSSASGVDLGCLALRRSVRGVSFLYCDRLPR</sequence>
<name>A0A9E7F8L9_9LILI</name>
<dbReference type="EMBL" id="CP097504">
    <property type="protein sequence ID" value="URD90953.1"/>
    <property type="molecule type" value="Genomic_DNA"/>
</dbReference>
<reference evidence="1" key="1">
    <citation type="submission" date="2022-05" db="EMBL/GenBank/DDBJ databases">
        <title>The Musa troglodytarum L. genome provides insights into the mechanism of non-climacteric behaviour and enrichment of carotenoids.</title>
        <authorList>
            <person name="Wang J."/>
        </authorList>
    </citation>
    <scope>NUCLEOTIDE SEQUENCE</scope>
    <source>
        <tissue evidence="1">Leaf</tissue>
    </source>
</reference>
<evidence type="ECO:0000313" key="1">
    <source>
        <dbReference type="EMBL" id="URD90953.1"/>
    </source>
</evidence>
<protein>
    <submittedName>
        <fullName evidence="1">Uncharacterized protein</fullName>
    </submittedName>
</protein>
<evidence type="ECO:0000313" key="2">
    <source>
        <dbReference type="Proteomes" id="UP001055439"/>
    </source>
</evidence>
<proteinExistence type="predicted"/>
<accession>A0A9E7F8L9</accession>
<dbReference type="AlphaFoldDB" id="A0A9E7F8L9"/>
<gene>
    <name evidence="1" type="ORF">MUK42_25160</name>
</gene>